<dbReference type="PANTHER" id="PTHR34107">
    <property type="entry name" value="SLL0198 PROTEIN-RELATED"/>
    <property type="match status" value="1"/>
</dbReference>
<dbReference type="eggNOG" id="COG4636">
    <property type="taxonomic scope" value="Bacteria"/>
</dbReference>
<dbReference type="EnsemblBacteria" id="BAC88296">
    <property type="protein sequence ID" value="BAC88296"/>
    <property type="gene ID" value="BAC88296"/>
</dbReference>
<evidence type="ECO:0000313" key="3">
    <source>
        <dbReference type="Proteomes" id="UP000000557"/>
    </source>
</evidence>
<gene>
    <name evidence="2" type="ordered locus">gsl0355</name>
</gene>
<evidence type="ECO:0000313" key="2">
    <source>
        <dbReference type="EMBL" id="BAC88296.1"/>
    </source>
</evidence>
<accession>Q7NNQ5</accession>
<dbReference type="SUPFAM" id="SSF52980">
    <property type="entry name" value="Restriction endonuclease-like"/>
    <property type="match status" value="1"/>
</dbReference>
<dbReference type="InterPro" id="IPR012296">
    <property type="entry name" value="Nuclease_put_TT1808"/>
</dbReference>
<protein>
    <submittedName>
        <fullName evidence="2">Gsl0355 protein</fullName>
    </submittedName>
</protein>
<dbReference type="InterPro" id="IPR011335">
    <property type="entry name" value="Restrct_endonuc-II-like"/>
</dbReference>
<dbReference type="KEGG" id="gvi:gsl0355"/>
<dbReference type="RefSeq" id="WP_011140359.1">
    <property type="nucleotide sequence ID" value="NC_005125.1"/>
</dbReference>
<dbReference type="HOGENOM" id="CLU_2572631_0_0_3"/>
<organism evidence="2 3">
    <name type="scientific">Gloeobacter violaceus (strain ATCC 29082 / PCC 7421)</name>
    <dbReference type="NCBI Taxonomy" id="251221"/>
    <lineage>
        <taxon>Bacteria</taxon>
        <taxon>Bacillati</taxon>
        <taxon>Cyanobacteriota</taxon>
        <taxon>Cyanophyceae</taxon>
        <taxon>Gloeobacterales</taxon>
        <taxon>Gloeobacteraceae</taxon>
        <taxon>Gloeobacter</taxon>
    </lineage>
</organism>
<dbReference type="CDD" id="cd06260">
    <property type="entry name" value="DUF820-like"/>
    <property type="match status" value="1"/>
</dbReference>
<dbReference type="Pfam" id="PF05685">
    <property type="entry name" value="Uma2"/>
    <property type="match status" value="1"/>
</dbReference>
<dbReference type="InParanoid" id="Q7NNQ5"/>
<sequence>MQSAAGERVRWTTADGEQNARRDRELKLKLYSVRGVLEYWIVDWQLKHIEIYRREQQALRLTATLLETDTISSPLLPGFACALGPLFA</sequence>
<feature type="domain" description="Putative restriction endonuclease" evidence="1">
    <location>
        <begin position="19"/>
        <end position="83"/>
    </location>
</feature>
<keyword evidence="3" id="KW-1185">Reference proteome</keyword>
<dbReference type="AlphaFoldDB" id="Q7NNQ5"/>
<name>Q7NNQ5_GLOVI</name>
<dbReference type="InterPro" id="IPR008538">
    <property type="entry name" value="Uma2"/>
</dbReference>
<dbReference type="Gene3D" id="3.90.1570.10">
    <property type="entry name" value="tt1808, chain A"/>
    <property type="match status" value="1"/>
</dbReference>
<dbReference type="EMBL" id="BA000045">
    <property type="protein sequence ID" value="BAC88296.1"/>
    <property type="molecule type" value="Genomic_DNA"/>
</dbReference>
<reference evidence="2 3" key="2">
    <citation type="journal article" date="2003" name="DNA Res.">
        <title>Complete genome structure of Gloeobacter violaceus PCC 7421, a cyanobacterium that lacks thylakoids (supplement).</title>
        <authorList>
            <person name="Nakamura Y."/>
            <person name="Kaneko T."/>
            <person name="Sato S."/>
            <person name="Mimuro M."/>
            <person name="Miyashita H."/>
            <person name="Tsuchiya T."/>
            <person name="Sasamoto S."/>
            <person name="Watanabe A."/>
            <person name="Kawashima K."/>
            <person name="Kishida Y."/>
            <person name="Kiyokawa C."/>
            <person name="Kohara M."/>
            <person name="Matsumoto M."/>
            <person name="Matsuno A."/>
            <person name="Nakazaki N."/>
            <person name="Shimpo S."/>
            <person name="Takeuchi C."/>
            <person name="Yamada M."/>
            <person name="Tabata S."/>
        </authorList>
    </citation>
    <scope>NUCLEOTIDE SEQUENCE [LARGE SCALE GENOMIC DNA]</scope>
    <source>
        <strain evidence="3">ATCC 29082 / PCC 7421</strain>
    </source>
</reference>
<dbReference type="PANTHER" id="PTHR34107:SF4">
    <property type="entry name" value="SLL1222 PROTEIN"/>
    <property type="match status" value="1"/>
</dbReference>
<dbReference type="STRING" id="251221.gene:10757827"/>
<dbReference type="PhylomeDB" id="Q7NNQ5"/>
<reference evidence="2 3" key="1">
    <citation type="journal article" date="2003" name="DNA Res.">
        <title>Complete genome structure of Gloeobacter violaceus PCC 7421, a cyanobacterium that lacks thylakoids.</title>
        <authorList>
            <person name="Nakamura Y."/>
            <person name="Kaneko T."/>
            <person name="Sato S."/>
            <person name="Mimuro M."/>
            <person name="Miyashita H."/>
            <person name="Tsuchiya T."/>
            <person name="Sasamoto S."/>
            <person name="Watanabe A."/>
            <person name="Kawashima K."/>
            <person name="Kishida Y."/>
            <person name="Kiyokawa C."/>
            <person name="Kohara M."/>
            <person name="Matsumoto M."/>
            <person name="Matsuno A."/>
            <person name="Nakazaki N."/>
            <person name="Shimpo S."/>
            <person name="Takeuchi C."/>
            <person name="Yamada M."/>
            <person name="Tabata S."/>
        </authorList>
    </citation>
    <scope>NUCLEOTIDE SEQUENCE [LARGE SCALE GENOMIC DNA]</scope>
    <source>
        <strain evidence="3">ATCC 29082 / PCC 7421</strain>
    </source>
</reference>
<evidence type="ECO:0000259" key="1">
    <source>
        <dbReference type="Pfam" id="PF05685"/>
    </source>
</evidence>
<dbReference type="Proteomes" id="UP000000557">
    <property type="component" value="Chromosome"/>
</dbReference>
<proteinExistence type="predicted"/>
<dbReference type="OrthoDB" id="574613at2"/>